<dbReference type="Pfam" id="PF16257">
    <property type="entry name" value="UxaE"/>
    <property type="match status" value="1"/>
</dbReference>
<comment type="caution">
    <text evidence="1">The sequence shown here is derived from an EMBL/GenBank/DDBJ whole genome shotgun (WGS) entry which is preliminary data.</text>
</comment>
<proteinExistence type="predicted"/>
<sequence>REIHRFALENFAKDRASYNLTTDLSRIPNIDKLSDEQLVDLFNKPDSRQLIHITYGSILKVKDDEGKYIFKDRIYKILFKYEKEHYRELSNHIRRHLELLVNI</sequence>
<accession>X1T0I0</accession>
<dbReference type="EMBL" id="BARW01009489">
    <property type="protein sequence ID" value="GAI81110.1"/>
    <property type="molecule type" value="Genomic_DNA"/>
</dbReference>
<protein>
    <submittedName>
        <fullName evidence="1">Uncharacterized protein</fullName>
    </submittedName>
</protein>
<organism evidence="1">
    <name type="scientific">marine sediment metagenome</name>
    <dbReference type="NCBI Taxonomy" id="412755"/>
    <lineage>
        <taxon>unclassified sequences</taxon>
        <taxon>metagenomes</taxon>
        <taxon>ecological metagenomes</taxon>
    </lineage>
</organism>
<feature type="non-terminal residue" evidence="1">
    <location>
        <position position="1"/>
    </location>
</feature>
<reference evidence="1" key="1">
    <citation type="journal article" date="2014" name="Front. Microbiol.">
        <title>High frequency of phylogenetically diverse reductive dehalogenase-homologous genes in deep subseafloor sedimentary metagenomes.</title>
        <authorList>
            <person name="Kawai M."/>
            <person name="Futagami T."/>
            <person name="Toyoda A."/>
            <person name="Takaki Y."/>
            <person name="Nishi S."/>
            <person name="Hori S."/>
            <person name="Arai W."/>
            <person name="Tsubouchi T."/>
            <person name="Morono Y."/>
            <person name="Uchiyama I."/>
            <person name="Ito T."/>
            <person name="Fujiyama A."/>
            <person name="Inagaki F."/>
            <person name="Takami H."/>
        </authorList>
    </citation>
    <scope>NUCLEOTIDE SEQUENCE</scope>
    <source>
        <strain evidence="1">Expedition CK06-06</strain>
    </source>
</reference>
<dbReference type="AlphaFoldDB" id="X1T0I0"/>
<dbReference type="GO" id="GO:0016853">
    <property type="term" value="F:isomerase activity"/>
    <property type="evidence" value="ECO:0007669"/>
    <property type="project" value="InterPro"/>
</dbReference>
<evidence type="ECO:0000313" key="1">
    <source>
        <dbReference type="EMBL" id="GAI81110.1"/>
    </source>
</evidence>
<gene>
    <name evidence="1" type="ORF">S12H4_19071</name>
</gene>
<dbReference type="InterPro" id="IPR032586">
    <property type="entry name" value="UxaE"/>
</dbReference>
<name>X1T0I0_9ZZZZ</name>